<accession>X1LDI8</accession>
<proteinExistence type="predicted"/>
<evidence type="ECO:0000313" key="1">
    <source>
        <dbReference type="EMBL" id="GAI00455.1"/>
    </source>
</evidence>
<reference evidence="1" key="1">
    <citation type="journal article" date="2014" name="Front. Microbiol.">
        <title>High frequency of phylogenetically diverse reductive dehalogenase-homologous genes in deep subseafloor sedimentary metagenomes.</title>
        <authorList>
            <person name="Kawai M."/>
            <person name="Futagami T."/>
            <person name="Toyoda A."/>
            <person name="Takaki Y."/>
            <person name="Nishi S."/>
            <person name="Hori S."/>
            <person name="Arai W."/>
            <person name="Tsubouchi T."/>
            <person name="Morono Y."/>
            <person name="Uchiyama I."/>
            <person name="Ito T."/>
            <person name="Fujiyama A."/>
            <person name="Inagaki F."/>
            <person name="Takami H."/>
        </authorList>
    </citation>
    <scope>NUCLEOTIDE SEQUENCE</scope>
    <source>
        <strain evidence="1">Expedition CK06-06</strain>
    </source>
</reference>
<dbReference type="AlphaFoldDB" id="X1LDI8"/>
<dbReference type="EMBL" id="BARV01001819">
    <property type="protein sequence ID" value="GAI00455.1"/>
    <property type="molecule type" value="Genomic_DNA"/>
</dbReference>
<comment type="caution">
    <text evidence="1">The sequence shown here is derived from an EMBL/GenBank/DDBJ whole genome shotgun (WGS) entry which is preliminary data.</text>
</comment>
<sequence length="29" mass="3209">VDESNLSQVSALESGWDVWSVSRLSLLCQ</sequence>
<name>X1LDI8_9ZZZZ</name>
<organism evidence="1">
    <name type="scientific">marine sediment metagenome</name>
    <dbReference type="NCBI Taxonomy" id="412755"/>
    <lineage>
        <taxon>unclassified sequences</taxon>
        <taxon>metagenomes</taxon>
        <taxon>ecological metagenomes</taxon>
    </lineage>
</organism>
<feature type="non-terminal residue" evidence="1">
    <location>
        <position position="1"/>
    </location>
</feature>
<protein>
    <submittedName>
        <fullName evidence="1">Uncharacterized protein</fullName>
    </submittedName>
</protein>
<gene>
    <name evidence="1" type="ORF">S06H3_05019</name>
</gene>